<organism evidence="5 6">
    <name type="scientific">Stereocaulon virgatum</name>
    <dbReference type="NCBI Taxonomy" id="373712"/>
    <lineage>
        <taxon>Eukaryota</taxon>
        <taxon>Fungi</taxon>
        <taxon>Dikarya</taxon>
        <taxon>Ascomycota</taxon>
        <taxon>Pezizomycotina</taxon>
        <taxon>Lecanoromycetes</taxon>
        <taxon>OSLEUM clade</taxon>
        <taxon>Lecanoromycetidae</taxon>
        <taxon>Lecanorales</taxon>
        <taxon>Lecanorineae</taxon>
        <taxon>Stereocaulaceae</taxon>
        <taxon>Stereocaulon</taxon>
    </lineage>
</organism>
<dbReference type="InterPro" id="IPR003103">
    <property type="entry name" value="BAG_domain"/>
</dbReference>
<feature type="compositionally biased region" description="Polar residues" evidence="3">
    <location>
        <begin position="1007"/>
        <end position="1019"/>
    </location>
</feature>
<feature type="region of interest" description="Disordered" evidence="3">
    <location>
        <begin position="715"/>
        <end position="761"/>
    </location>
</feature>
<feature type="region of interest" description="Disordered" evidence="3">
    <location>
        <begin position="984"/>
        <end position="1027"/>
    </location>
</feature>
<evidence type="ECO:0000313" key="6">
    <source>
        <dbReference type="Proteomes" id="UP001590950"/>
    </source>
</evidence>
<name>A0ABR4ADF9_9LECA</name>
<dbReference type="InterPro" id="IPR036533">
    <property type="entry name" value="BAG_dom_sf"/>
</dbReference>
<dbReference type="Pfam" id="PF02179">
    <property type="entry name" value="BAG"/>
    <property type="match status" value="1"/>
</dbReference>
<dbReference type="CDD" id="cd00174">
    <property type="entry name" value="SH3"/>
    <property type="match status" value="1"/>
</dbReference>
<feature type="region of interest" description="Disordered" evidence="3">
    <location>
        <begin position="829"/>
        <end position="863"/>
    </location>
</feature>
<gene>
    <name evidence="5" type="ORF">N7G274_004331</name>
</gene>
<dbReference type="Gene3D" id="1.20.58.120">
    <property type="entry name" value="BAG domain"/>
    <property type="match status" value="1"/>
</dbReference>
<dbReference type="Pfam" id="PF00018">
    <property type="entry name" value="SH3_1"/>
    <property type="match status" value="1"/>
</dbReference>
<feature type="compositionally biased region" description="Polar residues" evidence="3">
    <location>
        <begin position="728"/>
        <end position="753"/>
    </location>
</feature>
<evidence type="ECO:0000259" key="4">
    <source>
        <dbReference type="PROSITE" id="PS50002"/>
    </source>
</evidence>
<dbReference type="PROSITE" id="PS50002">
    <property type="entry name" value="SH3"/>
    <property type="match status" value="1"/>
</dbReference>
<feature type="compositionally biased region" description="Polar residues" evidence="3">
    <location>
        <begin position="393"/>
        <end position="407"/>
    </location>
</feature>
<feature type="region of interest" description="Disordered" evidence="3">
    <location>
        <begin position="393"/>
        <end position="412"/>
    </location>
</feature>
<evidence type="ECO:0000256" key="2">
    <source>
        <dbReference type="PROSITE-ProRule" id="PRU00192"/>
    </source>
</evidence>
<keyword evidence="1 2" id="KW-0728">SH3 domain</keyword>
<evidence type="ECO:0000256" key="1">
    <source>
        <dbReference type="ARBA" id="ARBA00022443"/>
    </source>
</evidence>
<proteinExistence type="predicted"/>
<dbReference type="InterPro" id="IPR001452">
    <property type="entry name" value="SH3_domain"/>
</dbReference>
<feature type="compositionally biased region" description="Polar residues" evidence="3">
    <location>
        <begin position="484"/>
        <end position="497"/>
    </location>
</feature>
<accession>A0ABR4ADF9</accession>
<evidence type="ECO:0000313" key="5">
    <source>
        <dbReference type="EMBL" id="KAL2042572.1"/>
    </source>
</evidence>
<dbReference type="PRINTS" id="PR00452">
    <property type="entry name" value="SH3DOMAIN"/>
</dbReference>
<feature type="region of interest" description="Disordered" evidence="3">
    <location>
        <begin position="572"/>
        <end position="642"/>
    </location>
</feature>
<dbReference type="SUPFAM" id="SSF50044">
    <property type="entry name" value="SH3-domain"/>
    <property type="match status" value="1"/>
</dbReference>
<feature type="compositionally biased region" description="Low complexity" evidence="3">
    <location>
        <begin position="829"/>
        <end position="853"/>
    </location>
</feature>
<dbReference type="InterPro" id="IPR036028">
    <property type="entry name" value="SH3-like_dom_sf"/>
</dbReference>
<evidence type="ECO:0000256" key="3">
    <source>
        <dbReference type="SAM" id="MobiDB-lite"/>
    </source>
</evidence>
<dbReference type="SMART" id="SM00326">
    <property type="entry name" value="SH3"/>
    <property type="match status" value="1"/>
</dbReference>
<dbReference type="Proteomes" id="UP001590950">
    <property type="component" value="Unassembled WGS sequence"/>
</dbReference>
<dbReference type="SUPFAM" id="SSF63491">
    <property type="entry name" value="BAG domain"/>
    <property type="match status" value="1"/>
</dbReference>
<reference evidence="5 6" key="1">
    <citation type="submission" date="2024-09" db="EMBL/GenBank/DDBJ databases">
        <title>Rethinking Asexuality: The Enigmatic Case of Functional Sexual Genes in Lepraria (Stereocaulaceae).</title>
        <authorList>
            <person name="Doellman M."/>
            <person name="Sun Y."/>
            <person name="Barcenas-Pena A."/>
            <person name="Lumbsch H.T."/>
            <person name="Grewe F."/>
        </authorList>
    </citation>
    <scope>NUCLEOTIDE SEQUENCE [LARGE SCALE GENOMIC DNA]</scope>
    <source>
        <strain evidence="5 6">Mercado 3170</strain>
    </source>
</reference>
<comment type="caution">
    <text evidence="5">The sequence shown here is derived from an EMBL/GenBank/DDBJ whole genome shotgun (WGS) entry which is preliminary data.</text>
</comment>
<feature type="compositionally biased region" description="Polar residues" evidence="3">
    <location>
        <begin position="854"/>
        <end position="863"/>
    </location>
</feature>
<dbReference type="Gene3D" id="2.30.30.40">
    <property type="entry name" value="SH3 Domains"/>
    <property type="match status" value="1"/>
</dbReference>
<feature type="region of interest" description="Disordered" evidence="3">
    <location>
        <begin position="484"/>
        <end position="503"/>
    </location>
</feature>
<protein>
    <recommendedName>
        <fullName evidence="4">SH3 domain-containing protein</fullName>
    </recommendedName>
</protein>
<feature type="domain" description="SH3" evidence="4">
    <location>
        <begin position="645"/>
        <end position="712"/>
    </location>
</feature>
<keyword evidence="6" id="KW-1185">Reference proteome</keyword>
<sequence length="1027" mass="110118">MSSLTDLDPAGVLSAASAAVGLVRVVMRAVPALKNAANSTKSHSAGNQGPATLQKAQITAEAPAVGVDPERERRAYETVNFVLREFGTRICAAGLVDEHALTKALTAAAQHIEVNLFSGEANRLFASLAPKLGDPILVNSIFTSIYFVGALTAELSPSLPNYKESYAPLGPRIVQQFFRTAIGEDAFRENLSANLDAYKTLATTAGLLRPTDIGYSSFPGFPAFSPCRYSSKSFGDVRNHRLIYEKLIRHFDKSGFPQPVAARQGELGLIRDWRFLDSDSPSRNFDIEKADKNIGENFGRVLYWLVCSADRLPPGQAVIAYYDQHIELIKWIGLRMGYSILHAATDLDLEGVHAQLDNKSRAILSTWVLLMPSEKAQVARRTSTAQWADTHKQTATQAPPIQISKSQPPEPTGLLVQTVPTPPEKKVDIPPTVTTILPAQARMGPVFVAKDLGAVPTHLVPKTINERLDDVNRDFKDITVPQFQGFLSQPPSDPNTRSSEHKRLTQHIEKEIIEWLDGFSIPENDPARARRKDMIVQAQEVLDALEIARKRWSSGTSLEAVNADQRIVLPADSTAHDPDTDLPPPPALEHTPSLNSLHSQSSTVPSRSPPPYSPTSPSSIASSMNTGLTRPEKLVVRRKAPPPPKKFITAKAVYDFEPEVDNDEELAFKEGDAIEIIEKTAALEEEGWCRARVKGQKKLGLVPLEYLEIKEKATPAHKPPLTAPSPELNPTSALQPTPASTYQQSSSLLQGQPINGGVIASTMSPHASLPFHSAGPTTSPYPSAYPEIAQSYGGKPATGQHIQNVGKVLEVAGLAVATAGAAAGMTSLTKSFDTPSQMTETTTTTATQPTPESLQSTSKTTETAPPAIEANVTIDQTCTTNIIVNEPIDAYPAPTTDLSAFSSHPFEPQPAIDQANPVAALTTIDPYFAAQDPAIASAPDFESALLAIGASREVSVQPDPEINAAIAVSSFVAQATPTAAVELGTGTGTTGLGSSLDSLDPIEEQPVSVTTLTQQSSETAVGDGERT</sequence>
<dbReference type="EMBL" id="JBEFKJ010000013">
    <property type="protein sequence ID" value="KAL2042572.1"/>
    <property type="molecule type" value="Genomic_DNA"/>
</dbReference>